<protein>
    <recommendedName>
        <fullName evidence="7">Aminoacyl-tRNA synthetase class Ia domain-containing protein</fullName>
    </recommendedName>
</protein>
<keyword evidence="5" id="KW-0030">Aminoacyl-tRNA synthetase</keyword>
<evidence type="ECO:0000256" key="2">
    <source>
        <dbReference type="ARBA" id="ARBA00022741"/>
    </source>
</evidence>
<dbReference type="PANTHER" id="PTHR42765:SF1">
    <property type="entry name" value="ISOLEUCINE--TRNA LIGASE, MITOCHONDRIAL"/>
    <property type="match status" value="1"/>
</dbReference>
<reference evidence="8" key="1">
    <citation type="journal article" date="2021" name="bioRxiv">
        <title>Whole Genome Assembly and Annotation of Northern Wild Rice, Zizania palustris L., Supports a Whole Genome Duplication in the Zizania Genus.</title>
        <authorList>
            <person name="Haas M."/>
            <person name="Kono T."/>
            <person name="Macchietto M."/>
            <person name="Millas R."/>
            <person name="McGilp L."/>
            <person name="Shao M."/>
            <person name="Duquette J."/>
            <person name="Hirsch C.N."/>
            <person name="Kimball J."/>
        </authorList>
    </citation>
    <scope>NUCLEOTIDE SEQUENCE</scope>
    <source>
        <tissue evidence="8">Fresh leaf tissue</tissue>
    </source>
</reference>
<sequence length="304" mass="33533">MLRVTGRRLTSELAWRPLAAVGATTPLLVAPSSQVTTSPPRSSPSPVVLPLICGTRRVSECTTTMDHGGPDGSSAPTNSPRTASSHRTLCAWMSSRCFLVYFSCYVHGSVEKNILKPRDKDPLLESDDEIPKSFDDELRSKEIRRYRIMNFEEFYAAAISVHRLEALDIWEQHIHFAYDFFKKDGNRVVVIDELASASSFSAAPCCYATFVLHDGPPYANGDLHMVHALNKILKDIINRYKISHCTTAIGSPSPVTVSVRRRCEGTTMRAITLDFYPGIGIGPFTLVLGFPPTALLIMKGLSKG</sequence>
<dbReference type="GO" id="GO:0006428">
    <property type="term" value="P:isoleucyl-tRNA aminoacylation"/>
    <property type="evidence" value="ECO:0007669"/>
    <property type="project" value="TreeGrafter"/>
</dbReference>
<evidence type="ECO:0000256" key="5">
    <source>
        <dbReference type="ARBA" id="ARBA00023146"/>
    </source>
</evidence>
<dbReference type="InterPro" id="IPR050081">
    <property type="entry name" value="Ile-tRNA_ligase"/>
</dbReference>
<keyword evidence="9" id="KW-1185">Reference proteome</keyword>
<name>A0A8J5TDN5_ZIZPA</name>
<evidence type="ECO:0000259" key="7">
    <source>
        <dbReference type="Pfam" id="PF00133"/>
    </source>
</evidence>
<feature type="transmembrane region" description="Helical" evidence="6">
    <location>
        <begin position="275"/>
        <end position="298"/>
    </location>
</feature>
<keyword evidence="4" id="KW-0648">Protein biosynthesis</keyword>
<comment type="caution">
    <text evidence="8">The sequence shown here is derived from an EMBL/GenBank/DDBJ whole genome shotgun (WGS) entry which is preliminary data.</text>
</comment>
<evidence type="ECO:0000256" key="6">
    <source>
        <dbReference type="SAM" id="Phobius"/>
    </source>
</evidence>
<feature type="domain" description="Aminoacyl-tRNA synthetase class Ia" evidence="7">
    <location>
        <begin position="208"/>
        <end position="242"/>
    </location>
</feature>
<evidence type="ECO:0000313" key="9">
    <source>
        <dbReference type="Proteomes" id="UP000729402"/>
    </source>
</evidence>
<keyword evidence="2" id="KW-0547">Nucleotide-binding</keyword>
<dbReference type="GO" id="GO:0032543">
    <property type="term" value="P:mitochondrial translation"/>
    <property type="evidence" value="ECO:0007669"/>
    <property type="project" value="TreeGrafter"/>
</dbReference>
<accession>A0A8J5TDN5</accession>
<keyword evidence="6" id="KW-0472">Membrane</keyword>
<proteinExistence type="predicted"/>
<dbReference type="InterPro" id="IPR002300">
    <property type="entry name" value="aa-tRNA-synth_Ia"/>
</dbReference>
<keyword evidence="6" id="KW-1133">Transmembrane helix</keyword>
<evidence type="ECO:0000313" key="8">
    <source>
        <dbReference type="EMBL" id="KAG8073011.1"/>
    </source>
</evidence>
<dbReference type="GO" id="GO:0005524">
    <property type="term" value="F:ATP binding"/>
    <property type="evidence" value="ECO:0007669"/>
    <property type="project" value="UniProtKB-KW"/>
</dbReference>
<evidence type="ECO:0000256" key="3">
    <source>
        <dbReference type="ARBA" id="ARBA00022840"/>
    </source>
</evidence>
<gene>
    <name evidence="8" type="ORF">GUJ93_ZPchr0006g45689</name>
</gene>
<keyword evidence="3" id="KW-0067">ATP-binding</keyword>
<organism evidence="8 9">
    <name type="scientific">Zizania palustris</name>
    <name type="common">Northern wild rice</name>
    <dbReference type="NCBI Taxonomy" id="103762"/>
    <lineage>
        <taxon>Eukaryota</taxon>
        <taxon>Viridiplantae</taxon>
        <taxon>Streptophyta</taxon>
        <taxon>Embryophyta</taxon>
        <taxon>Tracheophyta</taxon>
        <taxon>Spermatophyta</taxon>
        <taxon>Magnoliopsida</taxon>
        <taxon>Liliopsida</taxon>
        <taxon>Poales</taxon>
        <taxon>Poaceae</taxon>
        <taxon>BOP clade</taxon>
        <taxon>Oryzoideae</taxon>
        <taxon>Oryzeae</taxon>
        <taxon>Zizaniinae</taxon>
        <taxon>Zizania</taxon>
    </lineage>
</organism>
<dbReference type="Pfam" id="PF00133">
    <property type="entry name" value="tRNA-synt_1"/>
    <property type="match status" value="1"/>
</dbReference>
<dbReference type="Proteomes" id="UP000729402">
    <property type="component" value="Unassembled WGS sequence"/>
</dbReference>
<keyword evidence="6" id="KW-0812">Transmembrane</keyword>
<dbReference type="GO" id="GO:0005739">
    <property type="term" value="C:mitochondrion"/>
    <property type="evidence" value="ECO:0007669"/>
    <property type="project" value="TreeGrafter"/>
</dbReference>
<evidence type="ECO:0000256" key="1">
    <source>
        <dbReference type="ARBA" id="ARBA00022598"/>
    </source>
</evidence>
<dbReference type="PANTHER" id="PTHR42765">
    <property type="entry name" value="SOLEUCYL-TRNA SYNTHETASE"/>
    <property type="match status" value="1"/>
</dbReference>
<dbReference type="OrthoDB" id="1730893at2759"/>
<evidence type="ECO:0000256" key="4">
    <source>
        <dbReference type="ARBA" id="ARBA00022917"/>
    </source>
</evidence>
<dbReference type="AlphaFoldDB" id="A0A8J5TDN5"/>
<reference evidence="8" key="2">
    <citation type="submission" date="2021-02" db="EMBL/GenBank/DDBJ databases">
        <authorList>
            <person name="Kimball J.A."/>
            <person name="Haas M.W."/>
            <person name="Macchietto M."/>
            <person name="Kono T."/>
            <person name="Duquette J."/>
            <person name="Shao M."/>
        </authorList>
    </citation>
    <scope>NUCLEOTIDE SEQUENCE</scope>
    <source>
        <tissue evidence="8">Fresh leaf tissue</tissue>
    </source>
</reference>
<dbReference type="GO" id="GO:0004822">
    <property type="term" value="F:isoleucine-tRNA ligase activity"/>
    <property type="evidence" value="ECO:0007669"/>
    <property type="project" value="TreeGrafter"/>
</dbReference>
<dbReference type="EMBL" id="JAAALK010000283">
    <property type="protein sequence ID" value="KAG8073011.1"/>
    <property type="molecule type" value="Genomic_DNA"/>
</dbReference>
<keyword evidence="1" id="KW-0436">Ligase</keyword>